<keyword evidence="1" id="KW-0472">Membrane</keyword>
<dbReference type="EMBL" id="CYGV01001275">
    <property type="protein sequence ID" value="CUA71955.1"/>
    <property type="molecule type" value="Genomic_DNA"/>
</dbReference>
<evidence type="ECO:0000256" key="1">
    <source>
        <dbReference type="SAM" id="Phobius"/>
    </source>
</evidence>
<dbReference type="AlphaFoldDB" id="A0A0K6G0B4"/>
<accession>A0A0K6G0B4</accession>
<gene>
    <name evidence="2" type="ORF">RSOLAG22IIIB_09969</name>
</gene>
<protein>
    <submittedName>
        <fullName evidence="2">Uncharacterized protein</fullName>
    </submittedName>
</protein>
<name>A0A0K6G0B4_9AGAM</name>
<proteinExistence type="predicted"/>
<sequence length="132" mass="14317">MLESESYWNNALGVARGDYLLLRTQYTYPCLQTTPSRSLGFFALLENQANAEESGSGGPVLRNGQSHHDSACAGHVTAHTPSSSLVVVSTSLARVDVLGLTQTSVTNEVCRFSNVGVVHTIVFFLFLFLCVY</sequence>
<keyword evidence="1" id="KW-0812">Transmembrane</keyword>
<organism evidence="2 3">
    <name type="scientific">Rhizoctonia solani</name>
    <dbReference type="NCBI Taxonomy" id="456999"/>
    <lineage>
        <taxon>Eukaryota</taxon>
        <taxon>Fungi</taxon>
        <taxon>Dikarya</taxon>
        <taxon>Basidiomycota</taxon>
        <taxon>Agaricomycotina</taxon>
        <taxon>Agaricomycetes</taxon>
        <taxon>Cantharellales</taxon>
        <taxon>Ceratobasidiaceae</taxon>
        <taxon>Rhizoctonia</taxon>
    </lineage>
</organism>
<reference evidence="2 3" key="1">
    <citation type="submission" date="2015-07" db="EMBL/GenBank/DDBJ databases">
        <authorList>
            <person name="Noorani M."/>
        </authorList>
    </citation>
    <scope>NUCLEOTIDE SEQUENCE [LARGE SCALE GENOMIC DNA]</scope>
    <source>
        <strain evidence="2">BBA 69670</strain>
    </source>
</reference>
<keyword evidence="1" id="KW-1133">Transmembrane helix</keyword>
<dbReference type="Proteomes" id="UP000044841">
    <property type="component" value="Unassembled WGS sequence"/>
</dbReference>
<evidence type="ECO:0000313" key="2">
    <source>
        <dbReference type="EMBL" id="CUA71955.1"/>
    </source>
</evidence>
<feature type="transmembrane region" description="Helical" evidence="1">
    <location>
        <begin position="112"/>
        <end position="131"/>
    </location>
</feature>
<evidence type="ECO:0000313" key="3">
    <source>
        <dbReference type="Proteomes" id="UP000044841"/>
    </source>
</evidence>
<keyword evidence="3" id="KW-1185">Reference proteome</keyword>